<evidence type="ECO:0000313" key="17">
    <source>
        <dbReference type="EMBL" id="MBM6876787.1"/>
    </source>
</evidence>
<dbReference type="GO" id="GO:0004315">
    <property type="term" value="F:3-oxoacyl-[acyl-carrier-protein] synthase activity"/>
    <property type="evidence" value="ECO:0007669"/>
    <property type="project" value="UniProtKB-EC"/>
</dbReference>
<evidence type="ECO:0000256" key="6">
    <source>
        <dbReference type="ARBA" id="ARBA00022679"/>
    </source>
</evidence>
<proteinExistence type="inferred from homology"/>
<keyword evidence="10 14" id="KW-0012">Acyltransferase</keyword>
<evidence type="ECO:0000256" key="2">
    <source>
        <dbReference type="ARBA" id="ARBA00008467"/>
    </source>
</evidence>
<comment type="caution">
    <text evidence="17">The sequence shown here is derived from an EMBL/GenBank/DDBJ whole genome shotgun (WGS) entry which is preliminary data.</text>
</comment>
<evidence type="ECO:0000256" key="8">
    <source>
        <dbReference type="ARBA" id="ARBA00023098"/>
    </source>
</evidence>
<dbReference type="Proteomes" id="UP000729290">
    <property type="component" value="Unassembled WGS sequence"/>
</dbReference>
<comment type="catalytic activity">
    <reaction evidence="13 14">
        <text>a fatty acyl-[ACP] + malonyl-[ACP] + H(+) = a 3-oxoacyl-[ACP] + holo-[ACP] + CO2</text>
        <dbReference type="Rhea" id="RHEA:22836"/>
        <dbReference type="Rhea" id="RHEA-COMP:9623"/>
        <dbReference type="Rhea" id="RHEA-COMP:9685"/>
        <dbReference type="Rhea" id="RHEA-COMP:9916"/>
        <dbReference type="Rhea" id="RHEA-COMP:14125"/>
        <dbReference type="ChEBI" id="CHEBI:15378"/>
        <dbReference type="ChEBI" id="CHEBI:16526"/>
        <dbReference type="ChEBI" id="CHEBI:64479"/>
        <dbReference type="ChEBI" id="CHEBI:78449"/>
        <dbReference type="ChEBI" id="CHEBI:78776"/>
        <dbReference type="ChEBI" id="CHEBI:138651"/>
    </reaction>
</comment>
<dbReference type="PANTHER" id="PTHR11712">
    <property type="entry name" value="POLYKETIDE SYNTHASE-RELATED"/>
    <property type="match status" value="1"/>
</dbReference>
<evidence type="ECO:0000256" key="7">
    <source>
        <dbReference type="ARBA" id="ARBA00022832"/>
    </source>
</evidence>
<feature type="domain" description="Ketosynthase family 3 (KS3)" evidence="16">
    <location>
        <begin position="1"/>
        <end position="408"/>
    </location>
</feature>
<keyword evidence="7" id="KW-0276">Fatty acid metabolism</keyword>
<dbReference type="InterPro" id="IPR000794">
    <property type="entry name" value="Beta-ketoacyl_synthase"/>
</dbReference>
<comment type="similarity">
    <text evidence="2 14 15">Belongs to the thiolase-like superfamily. Beta-ketoacyl-ACP synthases family.</text>
</comment>
<dbReference type="CDD" id="cd00834">
    <property type="entry name" value="KAS_I_II"/>
    <property type="match status" value="1"/>
</dbReference>
<dbReference type="Gene3D" id="3.40.47.10">
    <property type="match status" value="2"/>
</dbReference>
<evidence type="ECO:0000256" key="9">
    <source>
        <dbReference type="ARBA" id="ARBA00023160"/>
    </source>
</evidence>
<evidence type="ECO:0000256" key="5">
    <source>
        <dbReference type="ARBA" id="ARBA00022516"/>
    </source>
</evidence>
<comment type="function">
    <text evidence="11 14">Involved in the type II fatty acid elongation cycle. Catalyzes the elongation of a wide range of acyl-ACP by the addition of two carbons from malonyl-ACP to an acyl acceptor. Can efficiently catalyze the conversion of palmitoleoyl-ACP (cis-hexadec-9-enoyl-ACP) to cis-vaccenoyl-ACP (cis-octadec-11-enoyl-ACP), an essential step in the thermal regulation of fatty acid composition.</text>
</comment>
<keyword evidence="6 14" id="KW-0808">Transferase</keyword>
<name>A0ABS2G6N6_9FIRM</name>
<evidence type="ECO:0000256" key="3">
    <source>
        <dbReference type="ARBA" id="ARBA00012356"/>
    </source>
</evidence>
<dbReference type="InterPro" id="IPR014030">
    <property type="entry name" value="Ketoacyl_synth_N"/>
</dbReference>
<evidence type="ECO:0000256" key="10">
    <source>
        <dbReference type="ARBA" id="ARBA00023315"/>
    </source>
</evidence>
<dbReference type="EMBL" id="JACSNV010000001">
    <property type="protein sequence ID" value="MBM6876787.1"/>
    <property type="molecule type" value="Genomic_DNA"/>
</dbReference>
<evidence type="ECO:0000256" key="4">
    <source>
        <dbReference type="ARBA" id="ARBA00014657"/>
    </source>
</evidence>
<gene>
    <name evidence="17" type="primary">fabF</name>
    <name evidence="17" type="ORF">H9X83_01245</name>
</gene>
<dbReference type="SMART" id="SM00825">
    <property type="entry name" value="PKS_KS"/>
    <property type="match status" value="1"/>
</dbReference>
<dbReference type="PIRSF" id="PIRSF000447">
    <property type="entry name" value="KAS_II"/>
    <property type="match status" value="1"/>
</dbReference>
<dbReference type="InterPro" id="IPR018201">
    <property type="entry name" value="Ketoacyl_synth_AS"/>
</dbReference>
<keyword evidence="8" id="KW-0443">Lipid metabolism</keyword>
<evidence type="ECO:0000313" key="18">
    <source>
        <dbReference type="Proteomes" id="UP000729290"/>
    </source>
</evidence>
<reference evidence="17 18" key="1">
    <citation type="journal article" date="2021" name="Sci. Rep.">
        <title>The distribution of antibiotic resistance genes in chicken gut microbiota commensals.</title>
        <authorList>
            <person name="Juricova H."/>
            <person name="Matiasovicova J."/>
            <person name="Kubasova T."/>
            <person name="Cejkova D."/>
            <person name="Rychlik I."/>
        </authorList>
    </citation>
    <scope>NUCLEOTIDE SEQUENCE [LARGE SCALE GENOMIC DNA]</scope>
    <source>
        <strain evidence="17 18">An431b</strain>
    </source>
</reference>
<accession>A0ABS2G6N6</accession>
<evidence type="ECO:0000256" key="1">
    <source>
        <dbReference type="ARBA" id="ARBA00005194"/>
    </source>
</evidence>
<keyword evidence="5 14" id="KW-0444">Lipid biosynthesis</keyword>
<dbReference type="EC" id="2.3.1.179" evidence="3 14"/>
<dbReference type="NCBIfam" id="NF005589">
    <property type="entry name" value="PRK07314.1"/>
    <property type="match status" value="1"/>
</dbReference>
<dbReference type="RefSeq" id="WP_205132304.1">
    <property type="nucleotide sequence ID" value="NZ_JACSNT010000001.1"/>
</dbReference>
<evidence type="ECO:0000256" key="13">
    <source>
        <dbReference type="ARBA" id="ARBA00047659"/>
    </source>
</evidence>
<evidence type="ECO:0000256" key="12">
    <source>
        <dbReference type="ARBA" id="ARBA00047318"/>
    </source>
</evidence>
<dbReference type="SUPFAM" id="SSF53901">
    <property type="entry name" value="Thiolase-like"/>
    <property type="match status" value="2"/>
</dbReference>
<dbReference type="InterPro" id="IPR020841">
    <property type="entry name" value="PKS_Beta-ketoAc_synthase_dom"/>
</dbReference>
<protein>
    <recommendedName>
        <fullName evidence="4 14">3-oxoacyl-[acyl-carrier-protein] synthase 2</fullName>
        <ecNumber evidence="3 14">2.3.1.179</ecNumber>
    </recommendedName>
</protein>
<evidence type="ECO:0000256" key="15">
    <source>
        <dbReference type="RuleBase" id="RU003694"/>
    </source>
</evidence>
<dbReference type="InterPro" id="IPR014031">
    <property type="entry name" value="Ketoacyl_synth_C"/>
</dbReference>
<dbReference type="PROSITE" id="PS00606">
    <property type="entry name" value="KS3_1"/>
    <property type="match status" value="1"/>
</dbReference>
<evidence type="ECO:0000256" key="11">
    <source>
        <dbReference type="ARBA" id="ARBA00024006"/>
    </source>
</evidence>
<dbReference type="PANTHER" id="PTHR11712:SF336">
    <property type="entry name" value="3-OXOACYL-[ACYL-CARRIER-PROTEIN] SYNTHASE, MITOCHONDRIAL"/>
    <property type="match status" value="1"/>
</dbReference>
<evidence type="ECO:0000259" key="16">
    <source>
        <dbReference type="PROSITE" id="PS52004"/>
    </source>
</evidence>
<dbReference type="InterPro" id="IPR017568">
    <property type="entry name" value="3-oxoacyl-ACP_synth-2"/>
</dbReference>
<dbReference type="InterPro" id="IPR016039">
    <property type="entry name" value="Thiolase-like"/>
</dbReference>
<comment type="pathway">
    <text evidence="1 14">Lipid metabolism; fatty acid biosynthesis.</text>
</comment>
<sequence>MKRVVVTGLGAVTPIGNNVADFWDGLAKGKNGIGTITRFDVSESKYKLAAEVKDFDPLCCMDKLSAKKLDRFSQYALACAAEAMEDSGLEGNIDSTELGVYFGSGIGGFETFGDSYKMLLEKGPRRVSPLFIPKMISNIAAGNIAIKYHAQGPCVSMTTACATGTTSIGEAFRAIRHGYTTAAICGGSEAAITHMAVAGFGACMALSPSEDPNTASLPFDKRRSGFVMGEGAAALILEEYEHAKARGAKIYAEVCGYGSTCDAHHVTAPDENAVASAKAIRDAMEELQDVPVEKIYINAHGTGTALNDKTETKAIRDALGEEKAHKVHISSTKSMTGHMLGAAGAAEAIAAILAMNNSLVPPTINLMEKDEECDLNYTPNVAEAAELEAVLSTSLGFGGHNACIAFKKFRG</sequence>
<organism evidence="17 18">
    <name type="scientific">Anaerotignum lactatifermentans</name>
    <dbReference type="NCBI Taxonomy" id="160404"/>
    <lineage>
        <taxon>Bacteria</taxon>
        <taxon>Bacillati</taxon>
        <taxon>Bacillota</taxon>
        <taxon>Clostridia</taxon>
        <taxon>Lachnospirales</taxon>
        <taxon>Anaerotignaceae</taxon>
        <taxon>Anaerotignum</taxon>
    </lineage>
</organism>
<dbReference type="Pfam" id="PF02801">
    <property type="entry name" value="Ketoacyl-synt_C"/>
    <property type="match status" value="1"/>
</dbReference>
<comment type="catalytic activity">
    <reaction evidence="12 14">
        <text>(9Z)-hexadecenoyl-[ACP] + malonyl-[ACP] + H(+) = 3-oxo-(11Z)-octadecenoyl-[ACP] + holo-[ACP] + CO2</text>
        <dbReference type="Rhea" id="RHEA:55040"/>
        <dbReference type="Rhea" id="RHEA-COMP:9623"/>
        <dbReference type="Rhea" id="RHEA-COMP:9685"/>
        <dbReference type="Rhea" id="RHEA-COMP:10800"/>
        <dbReference type="Rhea" id="RHEA-COMP:14074"/>
        <dbReference type="ChEBI" id="CHEBI:15378"/>
        <dbReference type="ChEBI" id="CHEBI:16526"/>
        <dbReference type="ChEBI" id="CHEBI:64479"/>
        <dbReference type="ChEBI" id="CHEBI:78449"/>
        <dbReference type="ChEBI" id="CHEBI:83989"/>
        <dbReference type="ChEBI" id="CHEBI:138538"/>
        <dbReference type="EC" id="2.3.1.179"/>
    </reaction>
</comment>
<keyword evidence="9 14" id="KW-0275">Fatty acid biosynthesis</keyword>
<keyword evidence="18" id="KW-1185">Reference proteome</keyword>
<dbReference type="NCBIfam" id="TIGR03150">
    <property type="entry name" value="fabF"/>
    <property type="match status" value="1"/>
</dbReference>
<dbReference type="PROSITE" id="PS52004">
    <property type="entry name" value="KS3_2"/>
    <property type="match status" value="1"/>
</dbReference>
<dbReference type="Pfam" id="PF00109">
    <property type="entry name" value="ketoacyl-synt"/>
    <property type="match status" value="1"/>
</dbReference>
<evidence type="ECO:0000256" key="14">
    <source>
        <dbReference type="PIRNR" id="PIRNR000447"/>
    </source>
</evidence>